<keyword evidence="2" id="KW-1185">Reference proteome</keyword>
<dbReference type="EnsemblMetazoa" id="CLYHEMT008340.1">
    <property type="protein sequence ID" value="CLYHEMP008340.1"/>
    <property type="gene ID" value="CLYHEMG008340"/>
</dbReference>
<evidence type="ECO:0000313" key="1">
    <source>
        <dbReference type="EnsemblMetazoa" id="CLYHEMP008340.1"/>
    </source>
</evidence>
<reference evidence="1" key="1">
    <citation type="submission" date="2021-01" db="UniProtKB">
        <authorList>
            <consortium name="EnsemblMetazoa"/>
        </authorList>
    </citation>
    <scope>IDENTIFICATION</scope>
</reference>
<dbReference type="RefSeq" id="XP_066911969.1">
    <property type="nucleotide sequence ID" value="XM_067055868.1"/>
</dbReference>
<accession>A0A7M5UAI4</accession>
<name>A0A7M5UAI4_9CNID</name>
<dbReference type="AlphaFoldDB" id="A0A7M5UAI4"/>
<dbReference type="GeneID" id="136799182"/>
<proteinExistence type="predicted"/>
<sequence>MSSNIHQRLQNLTPWNIDPNQCTNASSFYQKLLEPSEEKKRLDHQVKQFNLGNGQTFNDPIAAAEYLLKREYGDTFLFHQNQHDPVLIPAEFISNQYCKKDALTTLLDFDIEKQIKRSLDNLKNKSPYFWFTTALERFIQTQNNGEINQKQFDHWILNVKVLYLVNENVLQPEDLNLPSTTSSNFIPDCINELNKYAPTSNLIGILSPVKMKTVKKNILKEIENSPPNHSTLLWFFNLQISECGEKTERSFFNKLYSLQESGFLKDTIILSAVNFLIDFENKKHQEFDFLIFSWTHKLIIGIEVKRQLTDEKAFDQLQKYHSIFQNKLADQLGLGWNFFPVIYVEKELSTIPVTNHYIDSNTDIEMWLSTITNLFPENQNRQSIEDLKKVLQLIVFTIHLSKKDYPRPITSSYWVDYISDVINSLSNAHNIVFYSQKQLPVMSTNDPSCSKLFFMAGFGTGKTFLLQEKAILLSMINEFKGGIYYIVCNSKGLLFYERKLHLEKHGIHVISRTKDVLDQTNAGISHVKAIFFDEWKDELNNEDNDLMIRLLDETPICWVAPSCSYRAENNLKFISENKLKDFEIIKLDLNLRNTKEISKKAINIGEQKLFKYANGLSVPPPNFPEGPRPFYSKSIDDALFQARMISPTKGILIVSESSQFKTNTKEKIKFFHRSIKDFSSKENPIDFLNEGNVIITSRYLISGFEWPVIIYLDEYNESEDVEHHECNIISRCTSMLFIIGENDSSDVKTYPYTEILNLVEFSVDDHVNVSNLKSLTRKCIADFLKYSTERQWLENILIILKNRFQDISQLAIPTFTKDRTVLYLAQIIGFLLRDHLKESENEWLSNNNVVRLVLYSLESLDGSCNIYDESHKWFSACLNDNFLKNYTNFDFLKSMMNINPNRETELWTDFQLKRSPEIRFSLDLSVFNISIQESFHVKVFKVFMISYIIDYFQRFQNNGLYEWTQALSLTLNHTIQSIQQISLSNTVEFSTYKNILQFLLTDLITNKSDAMLYVPAAMSSIHLEFKYLSQNPRDVCFEWLRKCLNIDYLQNILCQ</sequence>
<dbReference type="Proteomes" id="UP000594262">
    <property type="component" value="Unplaced"/>
</dbReference>
<protein>
    <submittedName>
        <fullName evidence="1">Uncharacterized protein</fullName>
    </submittedName>
</protein>
<evidence type="ECO:0000313" key="2">
    <source>
        <dbReference type="Proteomes" id="UP000594262"/>
    </source>
</evidence>
<organism evidence="1 2">
    <name type="scientific">Clytia hemisphaerica</name>
    <dbReference type="NCBI Taxonomy" id="252671"/>
    <lineage>
        <taxon>Eukaryota</taxon>
        <taxon>Metazoa</taxon>
        <taxon>Cnidaria</taxon>
        <taxon>Hydrozoa</taxon>
        <taxon>Hydroidolina</taxon>
        <taxon>Leptothecata</taxon>
        <taxon>Obeliida</taxon>
        <taxon>Clytiidae</taxon>
        <taxon>Clytia</taxon>
    </lineage>
</organism>